<sequence length="130" mass="15301">MLPEVVKHVHSYWERPYREWKLITKLEPKTSIHDKARDFLNLKKRKRSNEKENFINENDRIKSPKKTKREISTVAITKIVETKLVGNDEDGDEEFDATIFKVVEGVVVIESDISKIFVYGLKTDKSYNVF</sequence>
<name>A0ACA9L6G7_9GLOM</name>
<protein>
    <submittedName>
        <fullName evidence="1">12122_t:CDS:1</fullName>
    </submittedName>
</protein>
<organism evidence="1 2">
    <name type="scientific">Cetraspora pellucida</name>
    <dbReference type="NCBI Taxonomy" id="1433469"/>
    <lineage>
        <taxon>Eukaryota</taxon>
        <taxon>Fungi</taxon>
        <taxon>Fungi incertae sedis</taxon>
        <taxon>Mucoromycota</taxon>
        <taxon>Glomeromycotina</taxon>
        <taxon>Glomeromycetes</taxon>
        <taxon>Diversisporales</taxon>
        <taxon>Gigasporaceae</taxon>
        <taxon>Cetraspora</taxon>
    </lineage>
</organism>
<evidence type="ECO:0000313" key="2">
    <source>
        <dbReference type="Proteomes" id="UP000789366"/>
    </source>
</evidence>
<dbReference type="Proteomes" id="UP000789366">
    <property type="component" value="Unassembled WGS sequence"/>
</dbReference>
<evidence type="ECO:0000313" key="1">
    <source>
        <dbReference type="EMBL" id="CAG8513600.1"/>
    </source>
</evidence>
<dbReference type="EMBL" id="CAJVPW010002806">
    <property type="protein sequence ID" value="CAG8513600.1"/>
    <property type="molecule type" value="Genomic_DNA"/>
</dbReference>
<accession>A0ACA9L6G7</accession>
<proteinExistence type="predicted"/>
<gene>
    <name evidence="1" type="ORF">SPELUC_LOCUS3592</name>
</gene>
<keyword evidence="2" id="KW-1185">Reference proteome</keyword>
<reference evidence="1" key="1">
    <citation type="submission" date="2021-06" db="EMBL/GenBank/DDBJ databases">
        <authorList>
            <person name="Kallberg Y."/>
            <person name="Tangrot J."/>
            <person name="Rosling A."/>
        </authorList>
    </citation>
    <scope>NUCLEOTIDE SEQUENCE</scope>
    <source>
        <strain evidence="1">28 12/20/2015</strain>
    </source>
</reference>
<comment type="caution">
    <text evidence="1">The sequence shown here is derived from an EMBL/GenBank/DDBJ whole genome shotgun (WGS) entry which is preliminary data.</text>
</comment>